<feature type="compositionally biased region" description="Acidic residues" evidence="1">
    <location>
        <begin position="177"/>
        <end position="191"/>
    </location>
</feature>
<evidence type="ECO:0000313" key="3">
    <source>
        <dbReference type="EMBL" id="CAB9498158.1"/>
    </source>
</evidence>
<proteinExistence type="predicted"/>
<dbReference type="AlphaFoldDB" id="A0A9N8H137"/>
<evidence type="ECO:0000313" key="4">
    <source>
        <dbReference type="Proteomes" id="UP001153069"/>
    </source>
</evidence>
<dbReference type="Proteomes" id="UP001153069">
    <property type="component" value="Unassembled WGS sequence"/>
</dbReference>
<sequence length="286" mass="32107">MLDYPTINNLSGYQSIRGKRRLSKSFRPGPFDVICARGKDAYEHSGNQRFRALIELHRAEYAAVSNCKYLKSKIVSKVVATVRSASPEGGFVKRGMDGVWFEVGDRAAKEKCGQSFRDRNPNLYSSSTKAKAIVRQQRRTQEYEGSAAEATIATALPLTQQSSTPPLFEYSTSSIVSDEDFSSSSDSEDEMPPSPAKQQQRVSIEIAPMMMNNVFQPQPPQTMRSESLEVFGCHKFHSTETFSPSIFEEEPALEPISDDSESSFESDFLFDEDMKRDFCEVMGVMF</sequence>
<feature type="region of interest" description="Disordered" evidence="1">
    <location>
        <begin position="175"/>
        <end position="197"/>
    </location>
</feature>
<comment type="caution">
    <text evidence="3">The sequence shown here is derived from an EMBL/GenBank/DDBJ whole genome shotgun (WGS) entry which is preliminary data.</text>
</comment>
<feature type="domain" description="DUF6824" evidence="2">
    <location>
        <begin position="32"/>
        <end position="118"/>
    </location>
</feature>
<evidence type="ECO:0000256" key="1">
    <source>
        <dbReference type="SAM" id="MobiDB-lite"/>
    </source>
</evidence>
<dbReference type="EMBL" id="CAICTM010000032">
    <property type="protein sequence ID" value="CAB9498158.1"/>
    <property type="molecule type" value="Genomic_DNA"/>
</dbReference>
<gene>
    <name evidence="3" type="ORF">SEMRO_32_G020950.1</name>
</gene>
<evidence type="ECO:0000259" key="2">
    <source>
        <dbReference type="Pfam" id="PF20710"/>
    </source>
</evidence>
<organism evidence="3 4">
    <name type="scientific">Seminavis robusta</name>
    <dbReference type="NCBI Taxonomy" id="568900"/>
    <lineage>
        <taxon>Eukaryota</taxon>
        <taxon>Sar</taxon>
        <taxon>Stramenopiles</taxon>
        <taxon>Ochrophyta</taxon>
        <taxon>Bacillariophyta</taxon>
        <taxon>Bacillariophyceae</taxon>
        <taxon>Bacillariophycidae</taxon>
        <taxon>Naviculales</taxon>
        <taxon>Naviculaceae</taxon>
        <taxon>Seminavis</taxon>
    </lineage>
</organism>
<accession>A0A9N8H137</accession>
<keyword evidence="4" id="KW-1185">Reference proteome</keyword>
<name>A0A9N8H137_9STRA</name>
<protein>
    <submittedName>
        <fullName evidence="3">Nitrilase family, member 2</fullName>
    </submittedName>
</protein>
<dbReference type="Pfam" id="PF20710">
    <property type="entry name" value="DUF6824"/>
    <property type="match status" value="1"/>
</dbReference>
<reference evidence="3" key="1">
    <citation type="submission" date="2020-06" db="EMBL/GenBank/DDBJ databases">
        <authorList>
            <consortium name="Plant Systems Biology data submission"/>
        </authorList>
    </citation>
    <scope>NUCLEOTIDE SEQUENCE</scope>
    <source>
        <strain evidence="3">D6</strain>
    </source>
</reference>
<dbReference type="InterPro" id="IPR049227">
    <property type="entry name" value="DUF6824"/>
</dbReference>